<accession>A0ACC0C9M3</accession>
<dbReference type="Proteomes" id="UP001060085">
    <property type="component" value="Linkage Group LG01"/>
</dbReference>
<keyword evidence="2" id="KW-1185">Reference proteome</keyword>
<comment type="caution">
    <text evidence="1">The sequence shown here is derived from an EMBL/GenBank/DDBJ whole genome shotgun (WGS) entry which is preliminary data.</text>
</comment>
<evidence type="ECO:0000313" key="1">
    <source>
        <dbReference type="EMBL" id="KAI5681594.1"/>
    </source>
</evidence>
<name>A0ACC0C9M3_CATRO</name>
<sequence length="129" mass="14420">MTGTIPLDCLEFCPTATWILAIEALLSTCFEGACYCSSLLPTVLAVTVVFCTDSGHNFEFSVPDSEQELHLDSGQVFAADSVQKFTLVHLIQASIFSLIQTRNWHLIQLIHTRIFFLIQPRKLPHSPLI</sequence>
<organism evidence="1 2">
    <name type="scientific">Catharanthus roseus</name>
    <name type="common">Madagascar periwinkle</name>
    <name type="synonym">Vinca rosea</name>
    <dbReference type="NCBI Taxonomy" id="4058"/>
    <lineage>
        <taxon>Eukaryota</taxon>
        <taxon>Viridiplantae</taxon>
        <taxon>Streptophyta</taxon>
        <taxon>Embryophyta</taxon>
        <taxon>Tracheophyta</taxon>
        <taxon>Spermatophyta</taxon>
        <taxon>Magnoliopsida</taxon>
        <taxon>eudicotyledons</taxon>
        <taxon>Gunneridae</taxon>
        <taxon>Pentapetalae</taxon>
        <taxon>asterids</taxon>
        <taxon>lamiids</taxon>
        <taxon>Gentianales</taxon>
        <taxon>Apocynaceae</taxon>
        <taxon>Rauvolfioideae</taxon>
        <taxon>Vinceae</taxon>
        <taxon>Catharanthinae</taxon>
        <taxon>Catharanthus</taxon>
    </lineage>
</organism>
<proteinExistence type="predicted"/>
<protein>
    <submittedName>
        <fullName evidence="1">Uncharacterized protein</fullName>
    </submittedName>
</protein>
<evidence type="ECO:0000313" key="2">
    <source>
        <dbReference type="Proteomes" id="UP001060085"/>
    </source>
</evidence>
<gene>
    <name evidence="1" type="ORF">M9H77_02822</name>
</gene>
<reference evidence="2" key="1">
    <citation type="journal article" date="2023" name="Nat. Plants">
        <title>Single-cell RNA sequencing provides a high-resolution roadmap for understanding the multicellular compartmentation of specialized metabolism.</title>
        <authorList>
            <person name="Sun S."/>
            <person name="Shen X."/>
            <person name="Li Y."/>
            <person name="Li Y."/>
            <person name="Wang S."/>
            <person name="Li R."/>
            <person name="Zhang H."/>
            <person name="Shen G."/>
            <person name="Guo B."/>
            <person name="Wei J."/>
            <person name="Xu J."/>
            <person name="St-Pierre B."/>
            <person name="Chen S."/>
            <person name="Sun C."/>
        </authorList>
    </citation>
    <scope>NUCLEOTIDE SEQUENCE [LARGE SCALE GENOMIC DNA]</scope>
</reference>
<dbReference type="EMBL" id="CM044701">
    <property type="protein sequence ID" value="KAI5681594.1"/>
    <property type="molecule type" value="Genomic_DNA"/>
</dbReference>